<comment type="similarity">
    <text evidence="1">Belongs to the GTP cyclohydrolase I type 2/NIF3 family.</text>
</comment>
<keyword evidence="7" id="KW-1185">Reference proteome</keyword>
<dbReference type="EMBL" id="QHJQ01000001">
    <property type="protein sequence ID" value="PXA05371.1"/>
    <property type="molecule type" value="Genomic_DNA"/>
</dbReference>
<gene>
    <name evidence="6" type="ORF">DDZ13_00455</name>
</gene>
<sequence>MAKLTDIVEFCDQRVRKSEIKDFDGACNGLQVENIGEVTKIGAAVDAGQRPFEAAIAAKIDFLICHHGMFWSPPVPLTGIRYEKVKTAIDGNLAVYGAHLPLDCHAEIGNNALLAKELGLERLGSFLAYEGNDMATIASGPANGRAELSEKLKALFPDTYQGIEYGSEKPERIGILTGSGQSAVPHLKANGLDTLITGELRQHHFNMAQELGLNLYPCGHYATEVFGVKALAAEVAEKFGLEWEFIEQPCLL</sequence>
<dbReference type="PANTHER" id="PTHR13799">
    <property type="entry name" value="NGG1 INTERACTING FACTOR 3"/>
    <property type="match status" value="1"/>
</dbReference>
<dbReference type="PANTHER" id="PTHR13799:SF14">
    <property type="entry name" value="GTP CYCLOHYDROLASE 1 TYPE 2 HOMOLOG"/>
    <property type="match status" value="1"/>
</dbReference>
<proteinExistence type="inferred from homology"/>
<evidence type="ECO:0000256" key="3">
    <source>
        <dbReference type="ARBA" id="ARBA00022112"/>
    </source>
</evidence>
<feature type="binding site" evidence="5">
    <location>
        <position position="224"/>
    </location>
    <ligand>
        <name>a divalent metal cation</name>
        <dbReference type="ChEBI" id="CHEBI:60240"/>
        <label>1</label>
    </ligand>
</feature>
<dbReference type="Pfam" id="PF01784">
    <property type="entry name" value="DUF34_NIF3"/>
    <property type="match status" value="1"/>
</dbReference>
<dbReference type="RefSeq" id="WP_110129452.1">
    <property type="nucleotide sequence ID" value="NZ_QHJQ01000001.1"/>
</dbReference>
<feature type="binding site" evidence="5">
    <location>
        <position position="220"/>
    </location>
    <ligand>
        <name>a divalent metal cation</name>
        <dbReference type="ChEBI" id="CHEBI:60240"/>
        <label>1</label>
    </ligand>
</feature>
<accession>A0A317ZPQ7</accession>
<keyword evidence="4 5" id="KW-0479">Metal-binding</keyword>
<dbReference type="AlphaFoldDB" id="A0A317ZPQ7"/>
<protein>
    <recommendedName>
        <fullName evidence="3">GTP cyclohydrolase 1 type 2 homolog</fullName>
    </recommendedName>
</protein>
<feature type="binding site" evidence="5">
    <location>
        <position position="103"/>
    </location>
    <ligand>
        <name>a divalent metal cation</name>
        <dbReference type="ChEBI" id="CHEBI:60240"/>
        <label>1</label>
    </ligand>
</feature>
<dbReference type="GO" id="GO:0005737">
    <property type="term" value="C:cytoplasm"/>
    <property type="evidence" value="ECO:0007669"/>
    <property type="project" value="TreeGrafter"/>
</dbReference>
<feature type="binding site" evidence="5">
    <location>
        <position position="66"/>
    </location>
    <ligand>
        <name>a divalent metal cation</name>
        <dbReference type="ChEBI" id="CHEBI:60240"/>
        <label>1</label>
    </ligand>
</feature>
<organism evidence="6 7">
    <name type="scientific">Coraliomargarita sinensis</name>
    <dbReference type="NCBI Taxonomy" id="2174842"/>
    <lineage>
        <taxon>Bacteria</taxon>
        <taxon>Pseudomonadati</taxon>
        <taxon>Verrucomicrobiota</taxon>
        <taxon>Opitutia</taxon>
        <taxon>Puniceicoccales</taxon>
        <taxon>Coraliomargaritaceae</taxon>
        <taxon>Coraliomargarita</taxon>
    </lineage>
</organism>
<evidence type="ECO:0000256" key="2">
    <source>
        <dbReference type="ARBA" id="ARBA00011643"/>
    </source>
</evidence>
<feature type="binding site" evidence="5">
    <location>
        <position position="67"/>
    </location>
    <ligand>
        <name>a divalent metal cation</name>
        <dbReference type="ChEBI" id="CHEBI:60240"/>
        <label>1</label>
    </ligand>
</feature>
<dbReference type="InParanoid" id="A0A317ZPQ7"/>
<evidence type="ECO:0000313" key="7">
    <source>
        <dbReference type="Proteomes" id="UP000247099"/>
    </source>
</evidence>
<dbReference type="SUPFAM" id="SSF102705">
    <property type="entry name" value="NIF3 (NGG1p interacting factor 3)-like"/>
    <property type="match status" value="1"/>
</dbReference>
<dbReference type="FunFam" id="3.40.1390.30:FF:000001">
    <property type="entry name" value="GTP cyclohydrolase 1 type 2"/>
    <property type="match status" value="1"/>
</dbReference>
<evidence type="ECO:0000256" key="5">
    <source>
        <dbReference type="PIRSR" id="PIRSR602678-1"/>
    </source>
</evidence>
<name>A0A317ZPQ7_9BACT</name>
<dbReference type="Gene3D" id="3.40.1390.30">
    <property type="entry name" value="NIF3 (NGG1p interacting factor 3)-like"/>
    <property type="match status" value="2"/>
</dbReference>
<dbReference type="NCBIfam" id="TIGR00486">
    <property type="entry name" value="YbgI_SA1388"/>
    <property type="match status" value="1"/>
</dbReference>
<evidence type="ECO:0000256" key="4">
    <source>
        <dbReference type="ARBA" id="ARBA00022723"/>
    </source>
</evidence>
<dbReference type="OrthoDB" id="9792792at2"/>
<dbReference type="InterPro" id="IPR002678">
    <property type="entry name" value="DUF34/NIF3"/>
</dbReference>
<evidence type="ECO:0000313" key="6">
    <source>
        <dbReference type="EMBL" id="PXA05371.1"/>
    </source>
</evidence>
<dbReference type="FunCoup" id="A0A317ZPQ7">
    <property type="interactions" value="203"/>
</dbReference>
<evidence type="ECO:0000256" key="1">
    <source>
        <dbReference type="ARBA" id="ARBA00006964"/>
    </source>
</evidence>
<dbReference type="Proteomes" id="UP000247099">
    <property type="component" value="Unassembled WGS sequence"/>
</dbReference>
<comment type="caution">
    <text evidence="6">The sequence shown here is derived from an EMBL/GenBank/DDBJ whole genome shotgun (WGS) entry which is preliminary data.</text>
</comment>
<dbReference type="InterPro" id="IPR036069">
    <property type="entry name" value="DUF34/NIF3_sf"/>
</dbReference>
<comment type="subunit">
    <text evidence="2">Homohexamer.</text>
</comment>
<reference evidence="6 7" key="1">
    <citation type="submission" date="2018-05" db="EMBL/GenBank/DDBJ databases">
        <title>Coraliomargarita sinensis sp. nov., isolated from a marine solar saltern.</title>
        <authorList>
            <person name="Zhou L.Y."/>
        </authorList>
    </citation>
    <scope>NUCLEOTIDE SEQUENCE [LARGE SCALE GENOMIC DNA]</scope>
    <source>
        <strain evidence="6 7">WN38</strain>
    </source>
</reference>
<dbReference type="GO" id="GO:0046872">
    <property type="term" value="F:metal ion binding"/>
    <property type="evidence" value="ECO:0007669"/>
    <property type="project" value="UniProtKB-KW"/>
</dbReference>